<evidence type="ECO:0000313" key="1">
    <source>
        <dbReference type="EMBL" id="AGA34535.1"/>
    </source>
</evidence>
<protein>
    <submittedName>
        <fullName evidence="1">Uncharacterized protein</fullName>
    </submittedName>
</protein>
<dbReference type="EMBL" id="CP003989">
    <property type="protein sequence ID" value="AGA34535.1"/>
    <property type="molecule type" value="Genomic_DNA"/>
</dbReference>
<evidence type="ECO:0000313" key="2">
    <source>
        <dbReference type="Proteomes" id="UP000010809"/>
    </source>
</evidence>
<gene>
    <name evidence="1" type="ordered locus">TVNIR_2896</name>
</gene>
<dbReference type="InterPro" id="IPR008878">
    <property type="entry name" value="Transposase_IS66_Orf2"/>
</dbReference>
<dbReference type="HOGENOM" id="CLU_3223266_0_0_6"/>
<accession>L0E000</accession>
<sequence length="44" mass="5159">MLTRPTRWWLCTQATDMRKSFDGLSALVRNRLGTIRWMVRGSCS</sequence>
<proteinExistence type="predicted"/>
<name>L0E000_THIND</name>
<dbReference type="Pfam" id="PF05717">
    <property type="entry name" value="TnpB_IS66"/>
    <property type="match status" value="1"/>
</dbReference>
<organism evidence="1 2">
    <name type="scientific">Thioalkalivibrio nitratireducens (strain DSM 14787 / UNIQEM 213 / ALEN2)</name>
    <dbReference type="NCBI Taxonomy" id="1255043"/>
    <lineage>
        <taxon>Bacteria</taxon>
        <taxon>Pseudomonadati</taxon>
        <taxon>Pseudomonadota</taxon>
        <taxon>Gammaproteobacteria</taxon>
        <taxon>Chromatiales</taxon>
        <taxon>Ectothiorhodospiraceae</taxon>
        <taxon>Thioalkalivibrio</taxon>
    </lineage>
</organism>
<dbReference type="STRING" id="1255043.TVNIR_2896"/>
<dbReference type="PATRIC" id="fig|1255043.3.peg.2921"/>
<dbReference type="AlphaFoldDB" id="L0E000"/>
<dbReference type="KEGG" id="tni:TVNIR_2896"/>
<keyword evidence="2" id="KW-1185">Reference proteome</keyword>
<dbReference type="Proteomes" id="UP000010809">
    <property type="component" value="Chromosome"/>
</dbReference>
<reference evidence="1" key="1">
    <citation type="submission" date="2015-12" db="EMBL/GenBank/DDBJ databases">
        <authorList>
            <person name="Tikhonova T.V."/>
            <person name="Pavlov A.R."/>
            <person name="Beletsky A.V."/>
            <person name="Mardanov A.V."/>
            <person name="Sorokin D.Y."/>
            <person name="Ravin N.V."/>
            <person name="Popov V.O."/>
        </authorList>
    </citation>
    <scope>NUCLEOTIDE SEQUENCE</scope>
    <source>
        <strain evidence="1">DSM 14787</strain>
    </source>
</reference>